<dbReference type="InterPro" id="IPR025996">
    <property type="entry name" value="MT1864/Rv1816-like_C"/>
</dbReference>
<dbReference type="InterPro" id="IPR036271">
    <property type="entry name" value="Tet_transcr_reg_TetR-rel_C_sf"/>
</dbReference>
<dbReference type="Pfam" id="PF13305">
    <property type="entry name" value="TetR_C_33"/>
    <property type="match status" value="1"/>
</dbReference>
<evidence type="ECO:0000313" key="7">
    <source>
        <dbReference type="EMBL" id="TWD91403.1"/>
    </source>
</evidence>
<accession>A0A561CJM4</accession>
<evidence type="ECO:0000256" key="2">
    <source>
        <dbReference type="ARBA" id="ARBA00023125"/>
    </source>
</evidence>
<dbReference type="Proteomes" id="UP000319722">
    <property type="component" value="Unassembled WGS sequence"/>
</dbReference>
<keyword evidence="3" id="KW-0804">Transcription</keyword>
<evidence type="ECO:0000256" key="4">
    <source>
        <dbReference type="PROSITE-ProRule" id="PRU00335"/>
    </source>
</evidence>
<keyword evidence="2 4" id="KW-0238">DNA-binding</keyword>
<dbReference type="Pfam" id="PF00440">
    <property type="entry name" value="TetR_N"/>
    <property type="match status" value="1"/>
</dbReference>
<dbReference type="InterPro" id="IPR001647">
    <property type="entry name" value="HTH_TetR"/>
</dbReference>
<dbReference type="InterPro" id="IPR050109">
    <property type="entry name" value="HTH-type_TetR-like_transc_reg"/>
</dbReference>
<proteinExistence type="predicted"/>
<feature type="region of interest" description="Disordered" evidence="5">
    <location>
        <begin position="1"/>
        <end position="23"/>
    </location>
</feature>
<dbReference type="PROSITE" id="PS50977">
    <property type="entry name" value="HTH_TETR_2"/>
    <property type="match status" value="1"/>
</dbReference>
<sequence length="225" mass="23794">MEISLMSPRIVPPAPSPPAARSTYRHGDLRRALLDAGIELARDGGPEAVALREVTRRAGVVPNAAYRHFASRRELLLAVRAAALSAAAGAMEKELAVLPCDQPPVDFARAQVRAIGTAYLRFAQAEPGLFRTAFVVSSEDAEGEVGPARAGASGKDPFQLLGAAIDRLLEAGALDPSHRPNAEYLAWSAVHGLALLIIEGPLKGMDAQASHALGQRLIDMVERGL</sequence>
<dbReference type="PANTHER" id="PTHR30055:SF234">
    <property type="entry name" value="HTH-TYPE TRANSCRIPTIONAL REGULATOR BETI"/>
    <property type="match status" value="1"/>
</dbReference>
<dbReference type="PANTHER" id="PTHR30055">
    <property type="entry name" value="HTH-TYPE TRANSCRIPTIONAL REGULATOR RUTR"/>
    <property type="match status" value="1"/>
</dbReference>
<gene>
    <name evidence="7" type="ORF">FB547_1011089</name>
</gene>
<comment type="caution">
    <text evidence="7">The sequence shown here is derived from an EMBL/GenBank/DDBJ whole genome shotgun (WGS) entry which is preliminary data.</text>
</comment>
<protein>
    <submittedName>
        <fullName evidence="7">TetR family transcriptional regulator</fullName>
    </submittedName>
</protein>
<feature type="domain" description="HTH tetR-type" evidence="6">
    <location>
        <begin position="27"/>
        <end position="87"/>
    </location>
</feature>
<dbReference type="GO" id="GO:0003700">
    <property type="term" value="F:DNA-binding transcription factor activity"/>
    <property type="evidence" value="ECO:0007669"/>
    <property type="project" value="TreeGrafter"/>
</dbReference>
<feature type="DNA-binding region" description="H-T-H motif" evidence="4">
    <location>
        <begin position="50"/>
        <end position="69"/>
    </location>
</feature>
<dbReference type="SUPFAM" id="SSF46689">
    <property type="entry name" value="Homeodomain-like"/>
    <property type="match status" value="1"/>
</dbReference>
<dbReference type="PRINTS" id="PR00455">
    <property type="entry name" value="HTHTETR"/>
</dbReference>
<name>A0A561CJM4_9BURK</name>
<dbReference type="EMBL" id="VIVL01000001">
    <property type="protein sequence ID" value="TWD91403.1"/>
    <property type="molecule type" value="Genomic_DNA"/>
</dbReference>
<evidence type="ECO:0000313" key="8">
    <source>
        <dbReference type="Proteomes" id="UP000319722"/>
    </source>
</evidence>
<evidence type="ECO:0000256" key="3">
    <source>
        <dbReference type="ARBA" id="ARBA00023163"/>
    </source>
</evidence>
<dbReference type="AlphaFoldDB" id="A0A561CJM4"/>
<dbReference type="Gene3D" id="1.10.357.10">
    <property type="entry name" value="Tetracycline Repressor, domain 2"/>
    <property type="match status" value="1"/>
</dbReference>
<dbReference type="GO" id="GO:0000976">
    <property type="term" value="F:transcription cis-regulatory region binding"/>
    <property type="evidence" value="ECO:0007669"/>
    <property type="project" value="TreeGrafter"/>
</dbReference>
<dbReference type="InterPro" id="IPR009057">
    <property type="entry name" value="Homeodomain-like_sf"/>
</dbReference>
<organism evidence="7 8">
    <name type="scientific">Variovorax beijingensis</name>
    <dbReference type="NCBI Taxonomy" id="2496117"/>
    <lineage>
        <taxon>Bacteria</taxon>
        <taxon>Pseudomonadati</taxon>
        <taxon>Pseudomonadota</taxon>
        <taxon>Betaproteobacteria</taxon>
        <taxon>Burkholderiales</taxon>
        <taxon>Comamonadaceae</taxon>
        <taxon>Variovorax</taxon>
    </lineage>
</organism>
<evidence type="ECO:0000259" key="6">
    <source>
        <dbReference type="PROSITE" id="PS50977"/>
    </source>
</evidence>
<evidence type="ECO:0000256" key="1">
    <source>
        <dbReference type="ARBA" id="ARBA00023015"/>
    </source>
</evidence>
<evidence type="ECO:0000256" key="5">
    <source>
        <dbReference type="SAM" id="MobiDB-lite"/>
    </source>
</evidence>
<keyword evidence="1" id="KW-0805">Transcription regulation</keyword>
<dbReference type="SUPFAM" id="SSF48498">
    <property type="entry name" value="Tetracyclin repressor-like, C-terminal domain"/>
    <property type="match status" value="1"/>
</dbReference>
<reference evidence="7 8" key="1">
    <citation type="submission" date="2019-06" db="EMBL/GenBank/DDBJ databases">
        <title>Sorghum-associated microbial communities from plants grown in Nebraska, USA.</title>
        <authorList>
            <person name="Schachtman D."/>
        </authorList>
    </citation>
    <scope>NUCLEOTIDE SEQUENCE [LARGE SCALE GENOMIC DNA]</scope>
    <source>
        <strain evidence="7 8">T529</strain>
    </source>
</reference>